<evidence type="ECO:0000313" key="3">
    <source>
        <dbReference type="EMBL" id="MCM2679298.1"/>
    </source>
</evidence>
<reference evidence="3 4" key="1">
    <citation type="journal article" date="2013" name="Antonie Van Leeuwenhoek">
        <title>Echinimonas agarilytica gen. nov., sp. nov., a new gammaproteobacterium isolated from the sea urchin Strongylocentrotus intermedius.</title>
        <authorList>
            <person name="Nedashkovskaya O.I."/>
            <person name="Stenkova A.M."/>
            <person name="Zhukova N.V."/>
            <person name="Van Trappen S."/>
            <person name="Lee J.S."/>
            <person name="Kim S.B."/>
        </authorList>
    </citation>
    <scope>NUCLEOTIDE SEQUENCE [LARGE SCALE GENOMIC DNA]</scope>
    <source>
        <strain evidence="3 4">KMM 6351</strain>
    </source>
</reference>
<evidence type="ECO:0008006" key="5">
    <source>
        <dbReference type="Google" id="ProtNLM"/>
    </source>
</evidence>
<proteinExistence type="predicted"/>
<evidence type="ECO:0000256" key="1">
    <source>
        <dbReference type="SAM" id="MobiDB-lite"/>
    </source>
</evidence>
<evidence type="ECO:0000256" key="2">
    <source>
        <dbReference type="SAM" id="SignalP"/>
    </source>
</evidence>
<accession>A0AA42B7H7</accession>
<comment type="caution">
    <text evidence="3">The sequence shown here is derived from an EMBL/GenBank/DDBJ whole genome shotgun (WGS) entry which is preliminary data.</text>
</comment>
<keyword evidence="4" id="KW-1185">Reference proteome</keyword>
<sequence>MFNFFVSFNKSKRLMYQLYRLIFIALLASLVGCASDPEEVNPIESEEFKFDRREDGLVGVIYIAHLIKTGPELSRELSDDQPRRTKNKRNGRDPRLATRKQAPYILSTPSNTDVLREHIALNALEQQLRERSLCPVNYDIDIVEHFRSEVRIAAYCTQMKATAATLPSARVN</sequence>
<gene>
    <name evidence="3" type="ORF">NAF29_06355</name>
</gene>
<dbReference type="Proteomes" id="UP001165393">
    <property type="component" value="Unassembled WGS sequence"/>
</dbReference>
<evidence type="ECO:0000313" key="4">
    <source>
        <dbReference type="Proteomes" id="UP001165393"/>
    </source>
</evidence>
<keyword evidence="2" id="KW-0732">Signal</keyword>
<name>A0AA42B7H7_9GAMM</name>
<feature type="signal peptide" evidence="2">
    <location>
        <begin position="1"/>
        <end position="34"/>
    </location>
</feature>
<feature type="region of interest" description="Disordered" evidence="1">
    <location>
        <begin position="74"/>
        <end position="102"/>
    </location>
</feature>
<feature type="chain" id="PRO_5041444959" description="Lipoprotein" evidence="2">
    <location>
        <begin position="35"/>
        <end position="172"/>
    </location>
</feature>
<protein>
    <recommendedName>
        <fullName evidence="5">Lipoprotein</fullName>
    </recommendedName>
</protein>
<dbReference type="EMBL" id="JAMQGP010000002">
    <property type="protein sequence ID" value="MCM2679298.1"/>
    <property type="molecule type" value="Genomic_DNA"/>
</dbReference>
<feature type="compositionally biased region" description="Basic and acidic residues" evidence="1">
    <location>
        <begin position="74"/>
        <end position="83"/>
    </location>
</feature>
<dbReference type="AlphaFoldDB" id="A0AA42B7H7"/>
<organism evidence="3 4">
    <name type="scientific">Echinimonas agarilytica</name>
    <dbReference type="NCBI Taxonomy" id="1215918"/>
    <lineage>
        <taxon>Bacteria</taxon>
        <taxon>Pseudomonadati</taxon>
        <taxon>Pseudomonadota</taxon>
        <taxon>Gammaproteobacteria</taxon>
        <taxon>Alteromonadales</taxon>
        <taxon>Echinimonadaceae</taxon>
        <taxon>Echinimonas</taxon>
    </lineage>
</organism>